<keyword evidence="3" id="KW-0418">Kinase</keyword>
<feature type="domain" description="Protein kinase" evidence="2">
    <location>
        <begin position="24"/>
        <end position="344"/>
    </location>
</feature>
<sequence length="346" mass="38253">MSINTPPLSPRGSLSSRSSSLATLSPYEPLLLDGLSSVDKAKAVTAQVCQNPRITAEFQVRGLVRFDDQCVVFEARQRQSRAPVTIKVVFGANSNQELHILQQLQNNSHSVHLLDYWKDEHFCYIITDFVGSPWLKLVSQPPKNPHNQSSYTLCGWACAHRNYFQRTAGTTSIPTSLIQIVFKQCVESLLALHQAGYYHGNIKLDSFGVYASDAGPLVKIVELGTAGCITYGMERYGNVEGSPPELLHDSPFTKYQIDGRKADVFAMGIMLAGLVSEDGELPILSQPSLAGIFGYDDLIFLDGGNYPIGETVVEPSLLDLLRGMCCVDPSNRFSLERALHHQWLQF</sequence>
<dbReference type="EMBL" id="MCGO01000015">
    <property type="protein sequence ID" value="ORY46943.1"/>
    <property type="molecule type" value="Genomic_DNA"/>
</dbReference>
<dbReference type="PANTHER" id="PTHR44167">
    <property type="entry name" value="OVARIAN-SPECIFIC SERINE/THREONINE-PROTEIN KINASE LOK-RELATED"/>
    <property type="match status" value="1"/>
</dbReference>
<dbReference type="GO" id="GO:0005634">
    <property type="term" value="C:nucleus"/>
    <property type="evidence" value="ECO:0007669"/>
    <property type="project" value="TreeGrafter"/>
</dbReference>
<proteinExistence type="predicted"/>
<evidence type="ECO:0000259" key="2">
    <source>
        <dbReference type="PROSITE" id="PS50011"/>
    </source>
</evidence>
<dbReference type="Proteomes" id="UP000193642">
    <property type="component" value="Unassembled WGS sequence"/>
</dbReference>
<dbReference type="Gene3D" id="1.10.510.10">
    <property type="entry name" value="Transferase(Phosphotransferase) domain 1"/>
    <property type="match status" value="1"/>
</dbReference>
<feature type="region of interest" description="Disordered" evidence="1">
    <location>
        <begin position="1"/>
        <end position="20"/>
    </location>
</feature>
<dbReference type="AlphaFoldDB" id="A0A1Y2CIR9"/>
<evidence type="ECO:0000256" key="1">
    <source>
        <dbReference type="SAM" id="MobiDB-lite"/>
    </source>
</evidence>
<comment type="caution">
    <text evidence="3">The sequence shown here is derived from an EMBL/GenBank/DDBJ whole genome shotgun (WGS) entry which is preliminary data.</text>
</comment>
<dbReference type="GO" id="GO:0005524">
    <property type="term" value="F:ATP binding"/>
    <property type="evidence" value="ECO:0007669"/>
    <property type="project" value="InterPro"/>
</dbReference>
<dbReference type="GO" id="GO:0004674">
    <property type="term" value="F:protein serine/threonine kinase activity"/>
    <property type="evidence" value="ECO:0007669"/>
    <property type="project" value="TreeGrafter"/>
</dbReference>
<evidence type="ECO:0000313" key="4">
    <source>
        <dbReference type="Proteomes" id="UP000193642"/>
    </source>
</evidence>
<reference evidence="3 4" key="1">
    <citation type="submission" date="2016-07" db="EMBL/GenBank/DDBJ databases">
        <title>Pervasive Adenine N6-methylation of Active Genes in Fungi.</title>
        <authorList>
            <consortium name="DOE Joint Genome Institute"/>
            <person name="Mondo S.J."/>
            <person name="Dannebaum R.O."/>
            <person name="Kuo R.C."/>
            <person name="Labutti K."/>
            <person name="Haridas S."/>
            <person name="Kuo A."/>
            <person name="Salamov A."/>
            <person name="Ahrendt S.R."/>
            <person name="Lipzen A."/>
            <person name="Sullivan W."/>
            <person name="Andreopoulos W.B."/>
            <person name="Clum A."/>
            <person name="Lindquist E."/>
            <person name="Daum C."/>
            <person name="Ramamoorthy G.K."/>
            <person name="Gryganskyi A."/>
            <person name="Culley D."/>
            <person name="Magnuson J.K."/>
            <person name="James T.Y."/>
            <person name="O'Malley M.A."/>
            <person name="Stajich J.E."/>
            <person name="Spatafora J.W."/>
            <person name="Visel A."/>
            <person name="Grigoriev I.V."/>
        </authorList>
    </citation>
    <scope>NUCLEOTIDE SEQUENCE [LARGE SCALE GENOMIC DNA]</scope>
    <source>
        <strain evidence="3 4">JEL800</strain>
    </source>
</reference>
<dbReference type="STRING" id="329046.A0A1Y2CIR9"/>
<gene>
    <name evidence="3" type="ORF">BCR33DRAFT_715342</name>
</gene>
<dbReference type="SUPFAM" id="SSF56112">
    <property type="entry name" value="Protein kinase-like (PK-like)"/>
    <property type="match status" value="1"/>
</dbReference>
<evidence type="ECO:0000313" key="3">
    <source>
        <dbReference type="EMBL" id="ORY46943.1"/>
    </source>
</evidence>
<organism evidence="3 4">
    <name type="scientific">Rhizoclosmatium globosum</name>
    <dbReference type="NCBI Taxonomy" id="329046"/>
    <lineage>
        <taxon>Eukaryota</taxon>
        <taxon>Fungi</taxon>
        <taxon>Fungi incertae sedis</taxon>
        <taxon>Chytridiomycota</taxon>
        <taxon>Chytridiomycota incertae sedis</taxon>
        <taxon>Chytridiomycetes</taxon>
        <taxon>Chytridiales</taxon>
        <taxon>Chytriomycetaceae</taxon>
        <taxon>Rhizoclosmatium</taxon>
    </lineage>
</organism>
<dbReference type="OrthoDB" id="10516066at2759"/>
<dbReference type="InterPro" id="IPR011009">
    <property type="entry name" value="Kinase-like_dom_sf"/>
</dbReference>
<dbReference type="PROSITE" id="PS50011">
    <property type="entry name" value="PROTEIN_KINASE_DOM"/>
    <property type="match status" value="1"/>
</dbReference>
<dbReference type="SMART" id="SM00220">
    <property type="entry name" value="S_TKc"/>
    <property type="match status" value="1"/>
</dbReference>
<name>A0A1Y2CIR9_9FUNG</name>
<dbReference type="InterPro" id="IPR000719">
    <property type="entry name" value="Prot_kinase_dom"/>
</dbReference>
<accession>A0A1Y2CIR9</accession>
<keyword evidence="4" id="KW-1185">Reference proteome</keyword>
<dbReference type="Pfam" id="PF00069">
    <property type="entry name" value="Pkinase"/>
    <property type="match status" value="1"/>
</dbReference>
<protein>
    <submittedName>
        <fullName evidence="3">Kinase-like protein</fullName>
    </submittedName>
</protein>
<feature type="compositionally biased region" description="Low complexity" evidence="1">
    <location>
        <begin position="10"/>
        <end position="20"/>
    </location>
</feature>
<dbReference type="PANTHER" id="PTHR44167:SF24">
    <property type="entry name" value="SERINE_THREONINE-PROTEIN KINASE CHK2"/>
    <property type="match status" value="1"/>
</dbReference>
<keyword evidence="3" id="KW-0808">Transferase</keyword>
<dbReference type="GO" id="GO:0044773">
    <property type="term" value="P:mitotic DNA damage checkpoint signaling"/>
    <property type="evidence" value="ECO:0007669"/>
    <property type="project" value="TreeGrafter"/>
</dbReference>